<evidence type="ECO:0000313" key="7">
    <source>
        <dbReference type="Proteomes" id="UP000680865"/>
    </source>
</evidence>
<evidence type="ECO:0000256" key="2">
    <source>
        <dbReference type="ARBA" id="ARBA00023125"/>
    </source>
</evidence>
<keyword evidence="7" id="KW-1185">Reference proteome</keyword>
<dbReference type="SMART" id="SM00100">
    <property type="entry name" value="cNMP"/>
    <property type="match status" value="1"/>
</dbReference>
<dbReference type="InterPro" id="IPR036390">
    <property type="entry name" value="WH_DNA-bd_sf"/>
</dbReference>
<dbReference type="EMBL" id="BOQP01000036">
    <property type="protein sequence ID" value="GIM79246.1"/>
    <property type="molecule type" value="Genomic_DNA"/>
</dbReference>
<evidence type="ECO:0000256" key="3">
    <source>
        <dbReference type="ARBA" id="ARBA00023163"/>
    </source>
</evidence>
<dbReference type="InterPro" id="IPR014710">
    <property type="entry name" value="RmlC-like_jellyroll"/>
</dbReference>
<proteinExistence type="predicted"/>
<dbReference type="SUPFAM" id="SSF51206">
    <property type="entry name" value="cAMP-binding domain-like"/>
    <property type="match status" value="1"/>
</dbReference>
<reference evidence="6" key="1">
    <citation type="submission" date="2021-03" db="EMBL/GenBank/DDBJ databases">
        <title>Whole genome shotgun sequence of Actinoplanes consettensis NBRC 14913.</title>
        <authorList>
            <person name="Komaki H."/>
            <person name="Tamura T."/>
        </authorList>
    </citation>
    <scope>NUCLEOTIDE SEQUENCE</scope>
    <source>
        <strain evidence="6">NBRC 14913</strain>
    </source>
</reference>
<evidence type="ECO:0008006" key="8">
    <source>
        <dbReference type="Google" id="ProtNLM"/>
    </source>
</evidence>
<comment type="caution">
    <text evidence="6">The sequence shown here is derived from an EMBL/GenBank/DDBJ whole genome shotgun (WGS) entry which is preliminary data.</text>
</comment>
<sequence>MIGLTESLFPADLRAKMSDLLPGGRVVHFPAREPLFFEGDESDHIAIILQGVVKITVSTSRGREALLALRGAGEIVGELGALYGKPRSATVRALSVVTVRVVPASTFRQRLREDPGALFAVLEAIAERLRESDRRRIEFTGFEVIDRVAFLLAELARTHGIRAGEREVEIGLKLTQAEIAGATGASLDAAAKAFRELRDQGLVRTARQKIIVLDPAKLRSAL</sequence>
<dbReference type="InterPro" id="IPR012318">
    <property type="entry name" value="HTH_CRP"/>
</dbReference>
<dbReference type="AlphaFoldDB" id="A0A919SV94"/>
<gene>
    <name evidence="6" type="ORF">Aco04nite_64550</name>
</gene>
<dbReference type="PANTHER" id="PTHR24567">
    <property type="entry name" value="CRP FAMILY TRANSCRIPTIONAL REGULATORY PROTEIN"/>
    <property type="match status" value="1"/>
</dbReference>
<dbReference type="InterPro" id="IPR050397">
    <property type="entry name" value="Env_Response_Regulators"/>
</dbReference>
<dbReference type="PROSITE" id="PS51063">
    <property type="entry name" value="HTH_CRP_2"/>
    <property type="match status" value="1"/>
</dbReference>
<feature type="domain" description="Cyclic nucleotide-binding" evidence="4">
    <location>
        <begin position="8"/>
        <end position="111"/>
    </location>
</feature>
<dbReference type="GO" id="GO:0005829">
    <property type="term" value="C:cytosol"/>
    <property type="evidence" value="ECO:0007669"/>
    <property type="project" value="TreeGrafter"/>
</dbReference>
<keyword evidence="2" id="KW-0238">DNA-binding</keyword>
<evidence type="ECO:0000259" key="4">
    <source>
        <dbReference type="PROSITE" id="PS50042"/>
    </source>
</evidence>
<protein>
    <recommendedName>
        <fullName evidence="8">Crp/Fnr family transcriptional regulator</fullName>
    </recommendedName>
</protein>
<dbReference type="CDD" id="cd00038">
    <property type="entry name" value="CAP_ED"/>
    <property type="match status" value="1"/>
</dbReference>
<evidence type="ECO:0000313" key="6">
    <source>
        <dbReference type="EMBL" id="GIM79246.1"/>
    </source>
</evidence>
<dbReference type="PANTHER" id="PTHR24567:SF74">
    <property type="entry name" value="HTH-TYPE TRANSCRIPTIONAL REGULATOR ARCR"/>
    <property type="match status" value="1"/>
</dbReference>
<organism evidence="6 7">
    <name type="scientific">Winogradskya consettensis</name>
    <dbReference type="NCBI Taxonomy" id="113560"/>
    <lineage>
        <taxon>Bacteria</taxon>
        <taxon>Bacillati</taxon>
        <taxon>Actinomycetota</taxon>
        <taxon>Actinomycetes</taxon>
        <taxon>Micromonosporales</taxon>
        <taxon>Micromonosporaceae</taxon>
        <taxon>Winogradskya</taxon>
    </lineage>
</organism>
<name>A0A919SV94_9ACTN</name>
<dbReference type="GO" id="GO:0003677">
    <property type="term" value="F:DNA binding"/>
    <property type="evidence" value="ECO:0007669"/>
    <property type="project" value="UniProtKB-KW"/>
</dbReference>
<feature type="domain" description="HTH crp-type" evidence="5">
    <location>
        <begin position="142"/>
        <end position="216"/>
    </location>
</feature>
<dbReference type="Pfam" id="PF13545">
    <property type="entry name" value="HTH_Crp_2"/>
    <property type="match status" value="1"/>
</dbReference>
<evidence type="ECO:0000256" key="1">
    <source>
        <dbReference type="ARBA" id="ARBA00023015"/>
    </source>
</evidence>
<dbReference type="SMART" id="SM00419">
    <property type="entry name" value="HTH_CRP"/>
    <property type="match status" value="1"/>
</dbReference>
<evidence type="ECO:0000259" key="5">
    <source>
        <dbReference type="PROSITE" id="PS51063"/>
    </source>
</evidence>
<dbReference type="Gene3D" id="2.60.120.10">
    <property type="entry name" value="Jelly Rolls"/>
    <property type="match status" value="1"/>
</dbReference>
<dbReference type="InterPro" id="IPR000595">
    <property type="entry name" value="cNMP-bd_dom"/>
</dbReference>
<dbReference type="SUPFAM" id="SSF46785">
    <property type="entry name" value="Winged helix' DNA-binding domain"/>
    <property type="match status" value="1"/>
</dbReference>
<dbReference type="Pfam" id="PF00027">
    <property type="entry name" value="cNMP_binding"/>
    <property type="match status" value="1"/>
</dbReference>
<accession>A0A919SV94</accession>
<dbReference type="Proteomes" id="UP000680865">
    <property type="component" value="Unassembled WGS sequence"/>
</dbReference>
<dbReference type="InterPro" id="IPR018490">
    <property type="entry name" value="cNMP-bd_dom_sf"/>
</dbReference>
<keyword evidence="3" id="KW-0804">Transcription</keyword>
<dbReference type="PROSITE" id="PS50042">
    <property type="entry name" value="CNMP_BINDING_3"/>
    <property type="match status" value="1"/>
</dbReference>
<dbReference type="GO" id="GO:0003700">
    <property type="term" value="F:DNA-binding transcription factor activity"/>
    <property type="evidence" value="ECO:0007669"/>
    <property type="project" value="TreeGrafter"/>
</dbReference>
<keyword evidence="1" id="KW-0805">Transcription regulation</keyword>